<keyword evidence="4" id="KW-1185">Reference proteome</keyword>
<dbReference type="EMBL" id="WEIA01000010">
    <property type="protein sequence ID" value="NLR22805.1"/>
    <property type="molecule type" value="Genomic_DNA"/>
</dbReference>
<accession>A0A8I2KM22</accession>
<evidence type="ECO:0000313" key="1">
    <source>
        <dbReference type="EMBL" id="NLR22805.1"/>
    </source>
</evidence>
<dbReference type="Proteomes" id="UP001304419">
    <property type="component" value="Chromosome 2"/>
</dbReference>
<reference evidence="2 4" key="2">
    <citation type="submission" date="2023-10" db="EMBL/GenBank/DDBJ databases">
        <title>To unveil natural product biosynthetic capacity in Pseudoalteromonas.</title>
        <authorList>
            <person name="Wang J."/>
        </authorList>
    </citation>
    <scope>NUCLEOTIDE SEQUENCE [LARGE SCALE GENOMIC DNA]</scope>
    <source>
        <strain evidence="2 4">DSM 15914</strain>
    </source>
</reference>
<organism evidence="1 3">
    <name type="scientific">Pseudoalteromonas maricaloris</name>
    <dbReference type="NCBI Taxonomy" id="184924"/>
    <lineage>
        <taxon>Bacteria</taxon>
        <taxon>Pseudomonadati</taxon>
        <taxon>Pseudomonadota</taxon>
        <taxon>Gammaproteobacteria</taxon>
        <taxon>Alteromonadales</taxon>
        <taxon>Pseudoalteromonadaceae</taxon>
        <taxon>Pseudoalteromonas</taxon>
    </lineage>
</organism>
<dbReference type="AlphaFoldDB" id="A0A8I2KM22"/>
<protein>
    <submittedName>
        <fullName evidence="1">Uncharacterized protein</fullName>
    </submittedName>
</protein>
<evidence type="ECO:0000313" key="4">
    <source>
        <dbReference type="Proteomes" id="UP001304419"/>
    </source>
</evidence>
<evidence type="ECO:0000313" key="2">
    <source>
        <dbReference type="EMBL" id="WOX31014.1"/>
    </source>
</evidence>
<dbReference type="Proteomes" id="UP000646877">
    <property type="component" value="Unassembled WGS sequence"/>
</dbReference>
<proteinExistence type="predicted"/>
<name>A0A8I2KM22_9GAMM</name>
<dbReference type="RefSeq" id="WP_193522194.1">
    <property type="nucleotide sequence ID" value="NZ_CP137579.1"/>
</dbReference>
<gene>
    <name evidence="1" type="ORF">F9Y85_16145</name>
    <name evidence="2" type="ORF">R5H13_24410</name>
</gene>
<evidence type="ECO:0000313" key="3">
    <source>
        <dbReference type="Proteomes" id="UP000646877"/>
    </source>
</evidence>
<dbReference type="EMBL" id="CP137579">
    <property type="protein sequence ID" value="WOX31014.1"/>
    <property type="molecule type" value="Genomic_DNA"/>
</dbReference>
<sequence length="702" mass="80514">MQNLAEDIYSRSSFYTSIDNEEKALIGVNQWKVIKSIEEKYEQYPMTRFGGVNFSDDIWSTDRVGSYINWGKMMLPDNSNYPLILFFKILIYQRVQVLKYSSSDAAKGLGAVVRAWSALLGREHILCGKLNQPLVPAEVISSEKLHSLCVEMISIEKNVSQEYFRIWSWIASTSKKIFKELPFAQFNIKVPWSKIKSKTGDISPLQKYINELIGSEATRISIRSYEAYSSETVAKIIDRAIPIFSEHSKSFTSIFSEFDKTYKESQKLNTAFYQLNLEHTAKLSNTLNENESAIALFPDLYAEYKDLKESIPNSYWFNNLHQRCLAASVWIILFTTGLRNIDIRLSLLRDCWVKDPDSDLIHYILTDIQKVRKEDYPIPAPPITIQAIEFLNAINFAPAEVNNLLARLFMKGKYWEINQSYMLNSILKSFTDCFDIDLLDEVNADSNQDGVCHRARVTLAQWIGTNSPLAVLIVKRLFAHTNEIMPDHYLKNNMEVKKERQNIQQATYINLAENMSDAIVNGKFSGGAKANYHEGVEMIRQKLQLENQSLVGEEMQTTLKQHIKNILIARIRNGEMLAMQTPLGFICLRNTKSTKPAPCAAKKEQIKMKESDIDVRFARALQASYLPNLDNCQGSDCQHSFLFDNPMAQLLLESFRFYCSYLKGVGQFSTNNLDAEAQHFIDLYYPPLLEVYPEIKSEMEAV</sequence>
<reference evidence="1" key="1">
    <citation type="submission" date="2019-10" db="EMBL/GenBank/DDBJ databases">
        <authorList>
            <person name="Paulsen S."/>
        </authorList>
    </citation>
    <scope>NUCLEOTIDE SEQUENCE</scope>
    <source>
        <strain evidence="1">LMG 19692</strain>
    </source>
</reference>